<feature type="region of interest" description="Disordered" evidence="1">
    <location>
        <begin position="518"/>
        <end position="539"/>
    </location>
</feature>
<dbReference type="InterPro" id="IPR024786">
    <property type="entry name" value="TORC"/>
</dbReference>
<accession>A0ABM1EH55</accession>
<protein>
    <submittedName>
        <fullName evidence="4">CREB-regulated transcription coactivator 1-like isoform X1</fullName>
    </submittedName>
</protein>
<dbReference type="GeneID" id="106812214"/>
<evidence type="ECO:0000259" key="2">
    <source>
        <dbReference type="Pfam" id="PF12885"/>
    </source>
</evidence>
<name>A0ABM1EH55_PRICU</name>
<feature type="region of interest" description="Disordered" evidence="1">
    <location>
        <begin position="286"/>
        <end position="313"/>
    </location>
</feature>
<keyword evidence="3" id="KW-1185">Reference proteome</keyword>
<dbReference type="PANTHER" id="PTHR13589">
    <property type="entry name" value="CREB-REGULATED TRANSCRIPTION COACTIVATOR"/>
    <property type="match status" value="1"/>
</dbReference>
<feature type="compositionally biased region" description="Low complexity" evidence="1">
    <location>
        <begin position="476"/>
        <end position="491"/>
    </location>
</feature>
<evidence type="ECO:0000313" key="3">
    <source>
        <dbReference type="Proteomes" id="UP000695022"/>
    </source>
</evidence>
<gene>
    <name evidence="4" type="primary">LOC106812214</name>
</gene>
<feature type="domain" description="Transducer of regulated CREB activity middle" evidence="2">
    <location>
        <begin position="67"/>
        <end position="177"/>
    </location>
</feature>
<dbReference type="PANTHER" id="PTHR13589:SF15">
    <property type="entry name" value="CREB-REGULATED TRANSCRIPTION COACTIVATOR, ISOFORM B"/>
    <property type="match status" value="1"/>
</dbReference>
<evidence type="ECO:0000256" key="1">
    <source>
        <dbReference type="SAM" id="MobiDB-lite"/>
    </source>
</evidence>
<feature type="region of interest" description="Disordered" evidence="1">
    <location>
        <begin position="224"/>
        <end position="261"/>
    </location>
</feature>
<evidence type="ECO:0000313" key="4">
    <source>
        <dbReference type="RefSeq" id="XP_014671526.1"/>
    </source>
</evidence>
<dbReference type="Proteomes" id="UP000695022">
    <property type="component" value="Unplaced"/>
</dbReference>
<organism evidence="3 4">
    <name type="scientific">Priapulus caudatus</name>
    <name type="common">Priapulid worm</name>
    <dbReference type="NCBI Taxonomy" id="37621"/>
    <lineage>
        <taxon>Eukaryota</taxon>
        <taxon>Metazoa</taxon>
        <taxon>Ecdysozoa</taxon>
        <taxon>Scalidophora</taxon>
        <taxon>Priapulida</taxon>
        <taxon>Priapulimorpha</taxon>
        <taxon>Priapulimorphida</taxon>
        <taxon>Priapulidae</taxon>
        <taxon>Priapulus</taxon>
    </lineage>
</organism>
<reference evidence="4" key="1">
    <citation type="submission" date="2025-08" db="UniProtKB">
        <authorList>
            <consortium name="RefSeq"/>
        </authorList>
    </citation>
    <scope>IDENTIFICATION</scope>
</reference>
<proteinExistence type="predicted"/>
<sequence length="629" mass="67492">MKDVSRITKTNTQIQNVSHLFDESQQSRQALVERVHRGRQMVRHRPFDKRLDVSPYHLQPPDTSWRRTHSDSAIHTSGLMAPSSQCQLAAPPAQRRVGDSMNNLYPMLWEPRKPYQFISLPPQPRSKSCEVPGINIYEYNSEHSSEQTSPVMTSSLSYIPLSAGSSLPDLTNIQLRSSSSSFVADPPIADGGAPREPMLCSLAAPAGLQAAGYEGKWPHAGSMAYSRSPTGSNSPLSRSPTVPRRQQSPQLPDSPHNNAQYTIPMDMTLHTMVGIMDQQAAAPFSYPPSTLDASPRDLTPSSLRGSSPRMMSSASMQQQQQQPMSYGMSQPAVSIGAATGGGYAPSTHGMTLPLSRSYTQKMTPGGTYAQTSSPGVMYAQTPSPGPTYAQAALPGPTYSQVVSPGATYSQAVSPGATYSQGGVEELTSKPGVVQQVHPQVNQTLGTPQQAASMAYRSPQSPEHCCSPAPPSPAGPCSPARGVSPVGSPGSPYSEAYVLSPQLARQTNDLGHQLEQFNMEQTSRSKHPSSSSQHTGQYSQPLQVLQNGSVNSVRGCTMQSQNNNTIPDIIIDDLGKDLGQAMGLVGAFDPDFLPNLEVDQLDLQMLTGEMDTVADTTTGANDSFHVNRLQ</sequence>
<dbReference type="Pfam" id="PF12885">
    <property type="entry name" value="TORC_M"/>
    <property type="match status" value="1"/>
</dbReference>
<dbReference type="RefSeq" id="XP_014671526.1">
    <property type="nucleotide sequence ID" value="XM_014816040.1"/>
</dbReference>
<feature type="compositionally biased region" description="Polar residues" evidence="1">
    <location>
        <begin position="225"/>
        <end position="261"/>
    </location>
</feature>
<feature type="region of interest" description="Disordered" evidence="1">
    <location>
        <begin position="446"/>
        <end position="492"/>
    </location>
</feature>
<dbReference type="InterPro" id="IPR024784">
    <property type="entry name" value="TORC_M"/>
</dbReference>